<keyword evidence="1" id="KW-0418">Kinase</keyword>
<dbReference type="Proteomes" id="UP000319514">
    <property type="component" value="Unassembled WGS sequence"/>
</dbReference>
<dbReference type="GO" id="GO:0004674">
    <property type="term" value="F:protein serine/threonine kinase activity"/>
    <property type="evidence" value="ECO:0007669"/>
    <property type="project" value="UniProtKB-KW"/>
</dbReference>
<accession>A0A542ZFC6</accession>
<evidence type="ECO:0000256" key="1">
    <source>
        <dbReference type="ARBA" id="ARBA00022527"/>
    </source>
</evidence>
<dbReference type="InterPro" id="IPR050267">
    <property type="entry name" value="Anti-sigma-factor_SerPK"/>
</dbReference>
<keyword evidence="1" id="KW-0723">Serine/threonine-protein kinase</keyword>
<evidence type="ECO:0000313" key="4">
    <source>
        <dbReference type="Proteomes" id="UP000319514"/>
    </source>
</evidence>
<proteinExistence type="predicted"/>
<dbReference type="PANTHER" id="PTHR35526">
    <property type="entry name" value="ANTI-SIGMA-F FACTOR RSBW-RELATED"/>
    <property type="match status" value="1"/>
</dbReference>
<dbReference type="AlphaFoldDB" id="A0A542ZFC6"/>
<sequence length="155" mass="16640">MTTDTSPPSLERIWPPEPVSVSHTRRFLREALDLWSLQSVGDAAAVVLSELATNAVLHARTDFIVRLSQPGKHTLHLSVTDGSTRLPRWTKDLHGPGGRGLRLIDALSAEWGAVLNGVEGKTVWALVSPDVVEDVIASGQADAQPAAAEPARRAE</sequence>
<name>A0A542ZFC6_9MICO</name>
<feature type="domain" description="Histidine kinase/HSP90-like ATPase" evidence="2">
    <location>
        <begin position="15"/>
        <end position="124"/>
    </location>
</feature>
<keyword evidence="1" id="KW-0808">Transferase</keyword>
<dbReference type="SUPFAM" id="SSF55874">
    <property type="entry name" value="ATPase domain of HSP90 chaperone/DNA topoisomerase II/histidine kinase"/>
    <property type="match status" value="1"/>
</dbReference>
<dbReference type="EMBL" id="VFOQ01000001">
    <property type="protein sequence ID" value="TQL59042.1"/>
    <property type="molecule type" value="Genomic_DNA"/>
</dbReference>
<dbReference type="PANTHER" id="PTHR35526:SF3">
    <property type="entry name" value="ANTI-SIGMA-F FACTOR RSBW"/>
    <property type="match status" value="1"/>
</dbReference>
<comment type="caution">
    <text evidence="3">The sequence shown here is derived from an EMBL/GenBank/DDBJ whole genome shotgun (WGS) entry which is preliminary data.</text>
</comment>
<organism evidence="3 4">
    <name type="scientific">Oryzihumus leptocrescens</name>
    <dbReference type="NCBI Taxonomy" id="297536"/>
    <lineage>
        <taxon>Bacteria</taxon>
        <taxon>Bacillati</taxon>
        <taxon>Actinomycetota</taxon>
        <taxon>Actinomycetes</taxon>
        <taxon>Micrococcales</taxon>
        <taxon>Intrasporangiaceae</taxon>
        <taxon>Oryzihumus</taxon>
    </lineage>
</organism>
<protein>
    <recommendedName>
        <fullName evidence="2">Histidine kinase/HSP90-like ATPase domain-containing protein</fullName>
    </recommendedName>
</protein>
<dbReference type="InterPro" id="IPR036890">
    <property type="entry name" value="HATPase_C_sf"/>
</dbReference>
<keyword evidence="4" id="KW-1185">Reference proteome</keyword>
<reference evidence="3 4" key="1">
    <citation type="submission" date="2019-06" db="EMBL/GenBank/DDBJ databases">
        <title>Sequencing the genomes of 1000 actinobacteria strains.</title>
        <authorList>
            <person name="Klenk H.-P."/>
        </authorList>
    </citation>
    <scope>NUCLEOTIDE SEQUENCE [LARGE SCALE GENOMIC DNA]</scope>
    <source>
        <strain evidence="3 4">DSM 18082</strain>
    </source>
</reference>
<dbReference type="RefSeq" id="WP_141787112.1">
    <property type="nucleotide sequence ID" value="NZ_BAAAKX010000009.1"/>
</dbReference>
<dbReference type="InterPro" id="IPR003594">
    <property type="entry name" value="HATPase_dom"/>
</dbReference>
<dbReference type="Gene3D" id="3.30.565.10">
    <property type="entry name" value="Histidine kinase-like ATPase, C-terminal domain"/>
    <property type="match status" value="1"/>
</dbReference>
<dbReference type="CDD" id="cd16936">
    <property type="entry name" value="HATPase_RsbW-like"/>
    <property type="match status" value="1"/>
</dbReference>
<evidence type="ECO:0000313" key="3">
    <source>
        <dbReference type="EMBL" id="TQL59042.1"/>
    </source>
</evidence>
<gene>
    <name evidence="3" type="ORF">FB474_0388</name>
</gene>
<evidence type="ECO:0000259" key="2">
    <source>
        <dbReference type="Pfam" id="PF13581"/>
    </source>
</evidence>
<dbReference type="Pfam" id="PF13581">
    <property type="entry name" value="HATPase_c_2"/>
    <property type="match status" value="1"/>
</dbReference>
<dbReference type="OrthoDB" id="3867457at2"/>